<evidence type="ECO:0000313" key="1">
    <source>
        <dbReference type="EMBL" id="AIQ56539.1"/>
    </source>
</evidence>
<dbReference type="RefSeq" id="WP_042210860.1">
    <property type="nucleotide sequence ID" value="NZ_CP009285.1"/>
</dbReference>
<name>A0A089MIZ9_PAEBO</name>
<keyword evidence="2" id="KW-1185">Reference proteome</keyword>
<organism evidence="1 2">
    <name type="scientific">Paenibacillus borealis</name>
    <dbReference type="NCBI Taxonomy" id="160799"/>
    <lineage>
        <taxon>Bacteria</taxon>
        <taxon>Bacillati</taxon>
        <taxon>Bacillota</taxon>
        <taxon>Bacilli</taxon>
        <taxon>Bacillales</taxon>
        <taxon>Paenibacillaceae</taxon>
        <taxon>Paenibacillus</taxon>
    </lineage>
</organism>
<dbReference type="EMBL" id="CP009285">
    <property type="protein sequence ID" value="AIQ56539.1"/>
    <property type="molecule type" value="Genomic_DNA"/>
</dbReference>
<evidence type="ECO:0000313" key="2">
    <source>
        <dbReference type="Proteomes" id="UP000029518"/>
    </source>
</evidence>
<proteinExistence type="predicted"/>
<dbReference type="AlphaFoldDB" id="A0A089MIZ9"/>
<reference evidence="1" key="1">
    <citation type="submission" date="2014-08" db="EMBL/GenBank/DDBJ databases">
        <title>Comparative genomics of the Paenibacillus odorifer group.</title>
        <authorList>
            <person name="den Bakker H.C."/>
            <person name="Tsai Y.-C.Y.-C."/>
            <person name="Martin N."/>
            <person name="Korlach J."/>
            <person name="Wiedmann M."/>
        </authorList>
    </citation>
    <scope>NUCLEOTIDE SEQUENCE [LARGE SCALE GENOMIC DNA]</scope>
    <source>
        <strain evidence="1">DSM 13188</strain>
    </source>
</reference>
<dbReference type="HOGENOM" id="CLU_2466079_0_0_9"/>
<dbReference type="Proteomes" id="UP000029518">
    <property type="component" value="Chromosome"/>
</dbReference>
<protein>
    <submittedName>
        <fullName evidence="1">Uncharacterized protein</fullName>
    </submittedName>
</protein>
<accession>A0A089MIZ9</accession>
<gene>
    <name evidence="1" type="ORF">PBOR_05995</name>
</gene>
<dbReference type="KEGG" id="pbd:PBOR_05995"/>
<sequence>MNVLRRSAYFQGTSAKEDKVETAQKDSRGRLKRRILACNQILASVANYSSVHSQSTVTSRNGYAVLQKTVSVPAKKIRMMDGVKHINP</sequence>